<name>A0A7W5E0K7_9BACT</name>
<dbReference type="RefSeq" id="WP_184306235.1">
    <property type="nucleotide sequence ID" value="NZ_JACHXU010000013.1"/>
</dbReference>
<dbReference type="EMBL" id="JACHXU010000013">
    <property type="protein sequence ID" value="MBB3207978.1"/>
    <property type="molecule type" value="Genomic_DNA"/>
</dbReference>
<gene>
    <name evidence="2" type="ORF">FHS27_003805</name>
</gene>
<feature type="region of interest" description="Disordered" evidence="1">
    <location>
        <begin position="32"/>
        <end position="54"/>
    </location>
</feature>
<sequence length="86" mass="9585">MTLERDYHGDHLPTVTASPVFKKWSTVIEASSPQPPLRSPHAITDCYHGQPTDAPATEVNKHIFSAWRNSSSLRHCQNAQVATYPT</sequence>
<proteinExistence type="predicted"/>
<evidence type="ECO:0000313" key="2">
    <source>
        <dbReference type="EMBL" id="MBB3207978.1"/>
    </source>
</evidence>
<organism evidence="2 3">
    <name type="scientific">Aporhodopirellula rubra</name>
    <dbReference type="NCBI Taxonomy" id="980271"/>
    <lineage>
        <taxon>Bacteria</taxon>
        <taxon>Pseudomonadati</taxon>
        <taxon>Planctomycetota</taxon>
        <taxon>Planctomycetia</taxon>
        <taxon>Pirellulales</taxon>
        <taxon>Pirellulaceae</taxon>
        <taxon>Aporhodopirellula</taxon>
    </lineage>
</organism>
<accession>A0A7W5E0K7</accession>
<dbReference type="AlphaFoldDB" id="A0A7W5E0K7"/>
<evidence type="ECO:0000256" key="1">
    <source>
        <dbReference type="SAM" id="MobiDB-lite"/>
    </source>
</evidence>
<dbReference type="Proteomes" id="UP000536179">
    <property type="component" value="Unassembled WGS sequence"/>
</dbReference>
<reference evidence="2 3" key="1">
    <citation type="submission" date="2020-08" db="EMBL/GenBank/DDBJ databases">
        <title>Genomic Encyclopedia of Type Strains, Phase III (KMG-III): the genomes of soil and plant-associated and newly described type strains.</title>
        <authorList>
            <person name="Whitman W."/>
        </authorList>
    </citation>
    <scope>NUCLEOTIDE SEQUENCE [LARGE SCALE GENOMIC DNA]</scope>
    <source>
        <strain evidence="2 3">CECT 8075</strain>
    </source>
</reference>
<protein>
    <submittedName>
        <fullName evidence="2">Uncharacterized protein</fullName>
    </submittedName>
</protein>
<keyword evidence="3" id="KW-1185">Reference proteome</keyword>
<evidence type="ECO:0000313" key="3">
    <source>
        <dbReference type="Proteomes" id="UP000536179"/>
    </source>
</evidence>
<comment type="caution">
    <text evidence="2">The sequence shown here is derived from an EMBL/GenBank/DDBJ whole genome shotgun (WGS) entry which is preliminary data.</text>
</comment>